<accession>A0A6J8CVE4</accession>
<proteinExistence type="predicted"/>
<evidence type="ECO:0000259" key="2">
    <source>
        <dbReference type="Pfam" id="PF00024"/>
    </source>
</evidence>
<protein>
    <recommendedName>
        <fullName evidence="2">Apple domain-containing protein</fullName>
    </recommendedName>
</protein>
<dbReference type="EMBL" id="CACVKT020006042">
    <property type="protein sequence ID" value="CAC5399486.1"/>
    <property type="molecule type" value="Genomic_DNA"/>
</dbReference>
<evidence type="ECO:0000313" key="4">
    <source>
        <dbReference type="Proteomes" id="UP000507470"/>
    </source>
</evidence>
<keyword evidence="4" id="KW-1185">Reference proteome</keyword>
<feature type="signal peptide" evidence="1">
    <location>
        <begin position="1"/>
        <end position="23"/>
    </location>
</feature>
<feature type="domain" description="Apple" evidence="2">
    <location>
        <begin position="57"/>
        <end position="101"/>
    </location>
</feature>
<dbReference type="OrthoDB" id="6065594at2759"/>
<dbReference type="Gene3D" id="2.60.120.260">
    <property type="entry name" value="Galactose-binding domain-like"/>
    <property type="match status" value="1"/>
</dbReference>
<dbReference type="AlphaFoldDB" id="A0A6J8CVE4"/>
<evidence type="ECO:0000313" key="3">
    <source>
        <dbReference type="EMBL" id="CAC5399486.1"/>
    </source>
</evidence>
<dbReference type="InterPro" id="IPR003609">
    <property type="entry name" value="Pan_app"/>
</dbReference>
<dbReference type="Proteomes" id="UP000507470">
    <property type="component" value="Unassembled WGS sequence"/>
</dbReference>
<evidence type="ECO:0000256" key="1">
    <source>
        <dbReference type="SAM" id="SignalP"/>
    </source>
</evidence>
<reference evidence="3 4" key="1">
    <citation type="submission" date="2020-06" db="EMBL/GenBank/DDBJ databases">
        <authorList>
            <person name="Li R."/>
            <person name="Bekaert M."/>
        </authorList>
    </citation>
    <scope>NUCLEOTIDE SEQUENCE [LARGE SCALE GENOMIC DNA]</scope>
    <source>
        <strain evidence="4">wild</strain>
    </source>
</reference>
<dbReference type="Pfam" id="PF00024">
    <property type="entry name" value="PAN_1"/>
    <property type="match status" value="1"/>
</dbReference>
<gene>
    <name evidence="3" type="ORF">MCOR_33746</name>
</gene>
<keyword evidence="1" id="KW-0732">Signal</keyword>
<name>A0A6J8CVE4_MYTCO</name>
<feature type="chain" id="PRO_5026931221" description="Apple domain-containing protein" evidence="1">
    <location>
        <begin position="24"/>
        <end position="213"/>
    </location>
</feature>
<organism evidence="3 4">
    <name type="scientific">Mytilus coruscus</name>
    <name type="common">Sea mussel</name>
    <dbReference type="NCBI Taxonomy" id="42192"/>
    <lineage>
        <taxon>Eukaryota</taxon>
        <taxon>Metazoa</taxon>
        <taxon>Spiralia</taxon>
        <taxon>Lophotrochozoa</taxon>
        <taxon>Mollusca</taxon>
        <taxon>Bivalvia</taxon>
        <taxon>Autobranchia</taxon>
        <taxon>Pteriomorphia</taxon>
        <taxon>Mytilida</taxon>
        <taxon>Mytiloidea</taxon>
        <taxon>Mytilidae</taxon>
        <taxon>Mytilinae</taxon>
        <taxon>Mytilus</taxon>
    </lineage>
</organism>
<sequence length="213" mass="24173">MILNINIDVTTWALVFILSNVSAEESRTGIFCIEPDTLNARLDGLVFGTFEKIPPRLCFNKCIRRPKCHSYNYNRAMLKCELNVKPMSEADFHNKDGYVYVEIDRYRGDSLYDTCRGNHCKEGEVCESLKNGKKVCVQDRSNLQNLDISVGKTQYDMIVCAHYDGPGTNGEHIVFNMERKAIGRYVKLNIVGIGRLQFAEIKVFAVPTESVVC</sequence>